<comment type="similarity">
    <text evidence="2">Belongs to the peroxidase family. Ascorbate peroxidase subfamily.</text>
</comment>
<evidence type="ECO:0000256" key="8">
    <source>
        <dbReference type="ARBA" id="ARBA00023002"/>
    </source>
</evidence>
<feature type="binding site" evidence="14">
    <location>
        <position position="163"/>
    </location>
    <ligand>
        <name>substrate</name>
    </ligand>
</feature>
<keyword evidence="21" id="KW-1185">Reference proteome</keyword>
<dbReference type="Gramene" id="EFJ16850">
    <property type="protein sequence ID" value="EFJ16850"/>
    <property type="gene ID" value="SELMODRAFT_421525"/>
</dbReference>
<dbReference type="PANTHER" id="PTHR31388:SF144">
    <property type="entry name" value="PEROXIDASE 67-RELATED"/>
    <property type="match status" value="1"/>
</dbReference>
<dbReference type="GO" id="GO:0004601">
    <property type="term" value="F:peroxidase activity"/>
    <property type="evidence" value="ECO:0000318"/>
    <property type="project" value="GO_Central"/>
</dbReference>
<dbReference type="InterPro" id="IPR019794">
    <property type="entry name" value="Peroxidases_AS"/>
</dbReference>
<evidence type="ECO:0000256" key="4">
    <source>
        <dbReference type="ARBA" id="ARBA00022559"/>
    </source>
</evidence>
<evidence type="ECO:0000313" key="20">
    <source>
        <dbReference type="EMBL" id="EFJ16850.1"/>
    </source>
</evidence>
<dbReference type="Gene3D" id="1.10.420.10">
    <property type="entry name" value="Peroxidase, domain 2"/>
    <property type="match status" value="1"/>
</dbReference>
<dbReference type="PANTHER" id="PTHR31388">
    <property type="entry name" value="PEROXIDASE 72-RELATED"/>
    <property type="match status" value="1"/>
</dbReference>
<comment type="function">
    <text evidence="18">Removal of H(2)O(2), oxidation of toxic reductants, biosynthesis and degradation of lignin, suberization, auxin catabolism, response to environmental stresses such as wounding, pathogen attack and oxidative stress.</text>
</comment>
<dbReference type="InParanoid" id="D8SFJ8"/>
<keyword evidence="18" id="KW-0732">Signal</keyword>
<keyword evidence="7 15" id="KW-0106">Calcium</keyword>
<dbReference type="Pfam" id="PF00141">
    <property type="entry name" value="peroxidase"/>
    <property type="match status" value="1"/>
</dbReference>
<dbReference type="KEGG" id="smo:SELMODRAFT_421525"/>
<dbReference type="FunFam" id="1.10.520.10:FF:000001">
    <property type="entry name" value="Peroxidase"/>
    <property type="match status" value="1"/>
</dbReference>
<dbReference type="OMA" id="NMGSINP"/>
<dbReference type="Gene3D" id="1.10.520.10">
    <property type="match status" value="1"/>
</dbReference>
<feature type="binding site" evidence="15">
    <location>
        <position position="248"/>
    </location>
    <ligand>
        <name>Ca(2+)</name>
        <dbReference type="ChEBI" id="CHEBI:29108"/>
        <label>2</label>
    </ligand>
</feature>
<keyword evidence="11" id="KW-0325">Glycoprotein</keyword>
<evidence type="ECO:0000256" key="15">
    <source>
        <dbReference type="PIRSR" id="PIRSR600823-3"/>
    </source>
</evidence>
<feature type="binding site" evidence="15">
    <location>
        <position position="253"/>
    </location>
    <ligand>
        <name>Ca(2+)</name>
        <dbReference type="ChEBI" id="CHEBI:29108"/>
        <label>2</label>
    </ligand>
</feature>
<dbReference type="GO" id="GO:0046872">
    <property type="term" value="F:metal ion binding"/>
    <property type="evidence" value="ECO:0007669"/>
    <property type="project" value="UniProtKB-UniRule"/>
</dbReference>
<dbReference type="GO" id="GO:0020037">
    <property type="term" value="F:heme binding"/>
    <property type="evidence" value="ECO:0007669"/>
    <property type="project" value="UniProtKB-UniRule"/>
</dbReference>
<dbReference type="GO" id="GO:0042744">
    <property type="term" value="P:hydrogen peroxide catabolic process"/>
    <property type="evidence" value="ECO:0007669"/>
    <property type="project" value="UniProtKB-KW"/>
</dbReference>
<evidence type="ECO:0000256" key="6">
    <source>
        <dbReference type="ARBA" id="ARBA00022723"/>
    </source>
</evidence>
<dbReference type="GO" id="GO:0006979">
    <property type="term" value="P:response to oxidative stress"/>
    <property type="evidence" value="ECO:0007669"/>
    <property type="project" value="UniProtKB-UniRule"/>
</dbReference>
<dbReference type="GO" id="GO:0005576">
    <property type="term" value="C:extracellular region"/>
    <property type="evidence" value="ECO:0007669"/>
    <property type="project" value="UniProtKB-SubCell"/>
</dbReference>
<dbReference type="eggNOG" id="ENOG502QQ5N">
    <property type="taxonomic scope" value="Eukaryota"/>
</dbReference>
<proteinExistence type="inferred from homology"/>
<feature type="binding site" evidence="15">
    <location>
        <position position="194"/>
    </location>
    <ligand>
        <name>Ca(2+)</name>
        <dbReference type="ChEBI" id="CHEBI:29108"/>
        <label>2</label>
    </ligand>
</feature>
<sequence length="328" mass="35026">MKKAAKTLCVAIASLVILSASTCAQLSPSFYNGTCRDVSHVVWKVVSQAVGNEKRMAASLLRLHFHDCFVNGCDGSVLLDDTASFTGEKSAGPNKNSLRGFEVIDAIKSQLESQCPGIVSCADIVALAAQTSVFMLGGPGWAVPLGRRDSTTASRDAANSQIPPPVFTVSELTSAFQAKGLSLKDMVVLSGAHTIGAAQCFTFRNRLYSFNSTAASDPTIDASFLATLQSSCPKESGDDQLSNLDAVTPNRFDNQYYKNLQKNKGLLTSDQELFSGTGSDAATLVSSYASNPLTFWRDFKESMIKMGDISPLTGTNGEIRKNCHFVNS</sequence>
<evidence type="ECO:0000256" key="3">
    <source>
        <dbReference type="ARBA" id="ARBA00012313"/>
    </source>
</evidence>
<feature type="disulfide bond" evidence="17">
    <location>
        <begin position="68"/>
        <end position="73"/>
    </location>
</feature>
<accession>D8SFJ8</accession>
<evidence type="ECO:0000313" key="21">
    <source>
        <dbReference type="Proteomes" id="UP000001514"/>
    </source>
</evidence>
<evidence type="ECO:0000256" key="12">
    <source>
        <dbReference type="ARBA" id="ARBA00023324"/>
    </source>
</evidence>
<feature type="binding site" evidence="15">
    <location>
        <position position="70"/>
    </location>
    <ligand>
        <name>Ca(2+)</name>
        <dbReference type="ChEBI" id="CHEBI:29108"/>
        <label>1</label>
    </ligand>
</feature>
<evidence type="ECO:0000256" key="2">
    <source>
        <dbReference type="ARBA" id="ARBA00006873"/>
    </source>
</evidence>
<reference evidence="20 21" key="1">
    <citation type="journal article" date="2011" name="Science">
        <title>The Selaginella genome identifies genetic changes associated with the evolution of vascular plants.</title>
        <authorList>
            <person name="Banks J.A."/>
            <person name="Nishiyama T."/>
            <person name="Hasebe M."/>
            <person name="Bowman J.L."/>
            <person name="Gribskov M."/>
            <person name="dePamphilis C."/>
            <person name="Albert V.A."/>
            <person name="Aono N."/>
            <person name="Aoyama T."/>
            <person name="Ambrose B.A."/>
            <person name="Ashton N.W."/>
            <person name="Axtell M.J."/>
            <person name="Barker E."/>
            <person name="Barker M.S."/>
            <person name="Bennetzen J.L."/>
            <person name="Bonawitz N.D."/>
            <person name="Chapple C."/>
            <person name="Cheng C."/>
            <person name="Correa L.G."/>
            <person name="Dacre M."/>
            <person name="DeBarry J."/>
            <person name="Dreyer I."/>
            <person name="Elias M."/>
            <person name="Engstrom E.M."/>
            <person name="Estelle M."/>
            <person name="Feng L."/>
            <person name="Finet C."/>
            <person name="Floyd S.K."/>
            <person name="Frommer W.B."/>
            <person name="Fujita T."/>
            <person name="Gramzow L."/>
            <person name="Gutensohn M."/>
            <person name="Harholt J."/>
            <person name="Hattori M."/>
            <person name="Heyl A."/>
            <person name="Hirai T."/>
            <person name="Hiwatashi Y."/>
            <person name="Ishikawa M."/>
            <person name="Iwata M."/>
            <person name="Karol K.G."/>
            <person name="Koehler B."/>
            <person name="Kolukisaoglu U."/>
            <person name="Kubo M."/>
            <person name="Kurata T."/>
            <person name="Lalonde S."/>
            <person name="Li K."/>
            <person name="Li Y."/>
            <person name="Litt A."/>
            <person name="Lyons E."/>
            <person name="Manning G."/>
            <person name="Maruyama T."/>
            <person name="Michael T.P."/>
            <person name="Mikami K."/>
            <person name="Miyazaki S."/>
            <person name="Morinaga S."/>
            <person name="Murata T."/>
            <person name="Mueller-Roeber B."/>
            <person name="Nelson D.R."/>
            <person name="Obara M."/>
            <person name="Oguri Y."/>
            <person name="Olmstead R.G."/>
            <person name="Onodera N."/>
            <person name="Petersen B.L."/>
            <person name="Pils B."/>
            <person name="Prigge M."/>
            <person name="Rensing S.A."/>
            <person name="Riano-Pachon D.M."/>
            <person name="Roberts A.W."/>
            <person name="Sato Y."/>
            <person name="Scheller H.V."/>
            <person name="Schulz B."/>
            <person name="Schulz C."/>
            <person name="Shakirov E.V."/>
            <person name="Shibagaki N."/>
            <person name="Shinohara N."/>
            <person name="Shippen D.E."/>
            <person name="Soerensen I."/>
            <person name="Sotooka R."/>
            <person name="Sugimoto N."/>
            <person name="Sugita M."/>
            <person name="Sumikawa N."/>
            <person name="Tanurdzic M."/>
            <person name="Theissen G."/>
            <person name="Ulvskov P."/>
            <person name="Wakazuki S."/>
            <person name="Weng J.K."/>
            <person name="Willats W.W."/>
            <person name="Wipf D."/>
            <person name="Wolf P.G."/>
            <person name="Yang L."/>
            <person name="Zimmer A.D."/>
            <person name="Zhu Q."/>
            <person name="Mitros T."/>
            <person name="Hellsten U."/>
            <person name="Loque D."/>
            <person name="Otillar R."/>
            <person name="Salamov A."/>
            <person name="Schmutz J."/>
            <person name="Shapiro H."/>
            <person name="Lindquist E."/>
            <person name="Lucas S."/>
            <person name="Rokhsar D."/>
            <person name="Grigoriev I.V."/>
        </authorList>
    </citation>
    <scope>NUCLEOTIDE SEQUENCE [LARGE SCALE GENOMIC DNA]</scope>
</reference>
<dbReference type="PROSITE" id="PS00436">
    <property type="entry name" value="PEROXIDASE_2"/>
    <property type="match status" value="1"/>
</dbReference>
<dbReference type="OrthoDB" id="2113341at2759"/>
<feature type="signal peptide" evidence="18">
    <location>
        <begin position="1"/>
        <end position="24"/>
    </location>
</feature>
<feature type="binding site" evidence="15">
    <location>
        <position position="245"/>
    </location>
    <ligand>
        <name>Ca(2+)</name>
        <dbReference type="ChEBI" id="CHEBI:29108"/>
        <label>2</label>
    </ligand>
</feature>
<evidence type="ECO:0000256" key="13">
    <source>
        <dbReference type="PIRSR" id="PIRSR600823-1"/>
    </source>
</evidence>
<feature type="binding site" description="axial binding residue" evidence="15">
    <location>
        <position position="193"/>
    </location>
    <ligand>
        <name>heme b</name>
        <dbReference type="ChEBI" id="CHEBI:60344"/>
    </ligand>
    <ligandPart>
        <name>Fe</name>
        <dbReference type="ChEBI" id="CHEBI:18248"/>
    </ligandPart>
</feature>
<keyword evidence="10 17" id="KW-1015">Disulfide bond</keyword>
<evidence type="ECO:0000256" key="5">
    <source>
        <dbReference type="ARBA" id="ARBA00022617"/>
    </source>
</evidence>
<evidence type="ECO:0000256" key="18">
    <source>
        <dbReference type="RuleBase" id="RU362060"/>
    </source>
</evidence>
<feature type="binding site" evidence="15">
    <location>
        <position position="72"/>
    </location>
    <ligand>
        <name>Ca(2+)</name>
        <dbReference type="ChEBI" id="CHEBI:29108"/>
        <label>1</label>
    </ligand>
</feature>
<dbReference type="InterPro" id="IPR033905">
    <property type="entry name" value="Secretory_peroxidase"/>
</dbReference>
<dbReference type="InterPro" id="IPR000823">
    <property type="entry name" value="Peroxidase_pln"/>
</dbReference>
<evidence type="ECO:0000256" key="11">
    <source>
        <dbReference type="ARBA" id="ARBA00023180"/>
    </source>
</evidence>
<dbReference type="STRING" id="88036.D8SFJ8"/>
<evidence type="ECO:0000256" key="1">
    <source>
        <dbReference type="ARBA" id="ARBA00000189"/>
    </source>
</evidence>
<dbReference type="InterPro" id="IPR019793">
    <property type="entry name" value="Peroxidases_heam-ligand_BS"/>
</dbReference>
<feature type="disulfide bond" evidence="17">
    <location>
        <begin position="121"/>
        <end position="323"/>
    </location>
</feature>
<dbReference type="InterPro" id="IPR002016">
    <property type="entry name" value="Haem_peroxidase"/>
</dbReference>
<feature type="chain" id="PRO_5005127328" description="Peroxidase" evidence="18">
    <location>
        <begin position="25"/>
        <end position="328"/>
    </location>
</feature>
<organism evidence="21">
    <name type="scientific">Selaginella moellendorffii</name>
    <name type="common">Spikemoss</name>
    <dbReference type="NCBI Taxonomy" id="88036"/>
    <lineage>
        <taxon>Eukaryota</taxon>
        <taxon>Viridiplantae</taxon>
        <taxon>Streptophyta</taxon>
        <taxon>Embryophyta</taxon>
        <taxon>Tracheophyta</taxon>
        <taxon>Lycopodiopsida</taxon>
        <taxon>Selaginellales</taxon>
        <taxon>Selaginellaceae</taxon>
        <taxon>Selaginella</taxon>
    </lineage>
</organism>
<evidence type="ECO:0000256" key="10">
    <source>
        <dbReference type="ARBA" id="ARBA00023157"/>
    </source>
</evidence>
<feature type="active site" description="Proton acceptor" evidence="13">
    <location>
        <position position="66"/>
    </location>
</feature>
<evidence type="ECO:0000256" key="14">
    <source>
        <dbReference type="PIRSR" id="PIRSR600823-2"/>
    </source>
</evidence>
<keyword evidence="5 18" id="KW-0349">Heme</keyword>
<dbReference type="GO" id="GO:0009531">
    <property type="term" value="C:secondary cell wall"/>
    <property type="evidence" value="ECO:0000318"/>
    <property type="project" value="GO_Central"/>
</dbReference>
<keyword evidence="9 15" id="KW-0408">Iron</keyword>
<feature type="binding site" evidence="15">
    <location>
        <position position="74"/>
    </location>
    <ligand>
        <name>Ca(2+)</name>
        <dbReference type="ChEBI" id="CHEBI:29108"/>
        <label>1</label>
    </ligand>
</feature>
<dbReference type="PROSITE" id="PS00435">
    <property type="entry name" value="PEROXIDASE_1"/>
    <property type="match status" value="1"/>
</dbReference>
<feature type="site" description="Transition state stabilizer" evidence="16">
    <location>
        <position position="62"/>
    </location>
</feature>
<dbReference type="Proteomes" id="UP000001514">
    <property type="component" value="Unassembled WGS sequence"/>
</dbReference>
<keyword evidence="4 18" id="KW-0575">Peroxidase</keyword>
<feature type="binding site" evidence="15">
    <location>
        <position position="67"/>
    </location>
    <ligand>
        <name>Ca(2+)</name>
        <dbReference type="ChEBI" id="CHEBI:29108"/>
        <label>1</label>
    </ligand>
</feature>
<dbReference type="PROSITE" id="PS50873">
    <property type="entry name" value="PEROXIDASE_4"/>
    <property type="match status" value="1"/>
</dbReference>
<keyword evidence="12 18" id="KW-0376">Hydrogen peroxide</keyword>
<feature type="disulfide bond" evidence="17">
    <location>
        <begin position="200"/>
        <end position="232"/>
    </location>
</feature>
<name>D8SFJ8_SELML</name>
<feature type="domain" description="Plant heme peroxidase family profile" evidence="19">
    <location>
        <begin position="25"/>
        <end position="327"/>
    </location>
</feature>
<comment type="subcellular location">
    <subcellularLocation>
        <location evidence="18">Secreted</location>
    </subcellularLocation>
</comment>
<dbReference type="GO" id="GO:0042742">
    <property type="term" value="P:defense response to bacterium"/>
    <property type="evidence" value="ECO:0000318"/>
    <property type="project" value="GO_Central"/>
</dbReference>
<dbReference type="FunFam" id="1.10.420.10:FF:000001">
    <property type="entry name" value="Peroxidase"/>
    <property type="match status" value="1"/>
</dbReference>
<dbReference type="AlphaFoldDB" id="D8SFJ8"/>
<dbReference type="PRINTS" id="PR00458">
    <property type="entry name" value="PEROXIDASE"/>
</dbReference>
<keyword evidence="8 18" id="KW-0560">Oxidoreductase</keyword>
<dbReference type="PRINTS" id="PR00461">
    <property type="entry name" value="PLPEROXIDASE"/>
</dbReference>
<dbReference type="EC" id="1.11.1.7" evidence="3 18"/>
<evidence type="ECO:0000256" key="17">
    <source>
        <dbReference type="PIRSR" id="PIRSR600823-5"/>
    </source>
</evidence>
<comment type="cofactor">
    <cofactor evidence="15 18">
        <name>heme b</name>
        <dbReference type="ChEBI" id="CHEBI:60344"/>
    </cofactor>
    <text evidence="15 18">Binds 1 heme b (iron(II)-protoporphyrin IX) group per subunit.</text>
</comment>
<dbReference type="FunCoup" id="D8SFJ8">
    <property type="interactions" value="313"/>
</dbReference>
<feature type="binding site" evidence="15">
    <location>
        <position position="76"/>
    </location>
    <ligand>
        <name>Ca(2+)</name>
        <dbReference type="ChEBI" id="CHEBI:29108"/>
        <label>1</label>
    </ligand>
</feature>
<dbReference type="SUPFAM" id="SSF48113">
    <property type="entry name" value="Heme-dependent peroxidases"/>
    <property type="match status" value="1"/>
</dbReference>
<comment type="cofactor">
    <cofactor evidence="15 18">
        <name>Ca(2+)</name>
        <dbReference type="ChEBI" id="CHEBI:29108"/>
    </cofactor>
    <text evidence="15 18">Binds 2 calcium ions per subunit.</text>
</comment>
<dbReference type="EMBL" id="GL377617">
    <property type="protein sequence ID" value="EFJ16850.1"/>
    <property type="molecule type" value="Genomic_DNA"/>
</dbReference>
<protein>
    <recommendedName>
        <fullName evidence="3 18">Peroxidase</fullName>
        <ecNumber evidence="3 18">1.11.1.7</ecNumber>
    </recommendedName>
</protein>
<evidence type="ECO:0000256" key="9">
    <source>
        <dbReference type="ARBA" id="ARBA00023004"/>
    </source>
</evidence>
<gene>
    <name evidence="20" type="ORF">SELMODRAFT_421525</name>
</gene>
<evidence type="ECO:0000259" key="19">
    <source>
        <dbReference type="PROSITE" id="PS50873"/>
    </source>
</evidence>
<dbReference type="CDD" id="cd00693">
    <property type="entry name" value="secretory_peroxidase"/>
    <property type="match status" value="1"/>
</dbReference>
<comment type="catalytic activity">
    <reaction evidence="1 18">
        <text>2 a phenolic donor + H2O2 = 2 a phenolic radical donor + 2 H2O</text>
        <dbReference type="Rhea" id="RHEA:56136"/>
        <dbReference type="ChEBI" id="CHEBI:15377"/>
        <dbReference type="ChEBI" id="CHEBI:16240"/>
        <dbReference type="ChEBI" id="CHEBI:139520"/>
        <dbReference type="ChEBI" id="CHEBI:139521"/>
        <dbReference type="EC" id="1.11.1.7"/>
    </reaction>
</comment>
<keyword evidence="18" id="KW-0964">Secreted</keyword>
<evidence type="ECO:0000256" key="7">
    <source>
        <dbReference type="ARBA" id="ARBA00022837"/>
    </source>
</evidence>
<dbReference type="GO" id="GO:0140825">
    <property type="term" value="F:lactoperoxidase activity"/>
    <property type="evidence" value="ECO:0007669"/>
    <property type="project" value="UniProtKB-EC"/>
</dbReference>
<keyword evidence="6 15" id="KW-0479">Metal-binding</keyword>
<dbReference type="InterPro" id="IPR010255">
    <property type="entry name" value="Haem_peroxidase_sf"/>
</dbReference>
<evidence type="ECO:0000256" key="16">
    <source>
        <dbReference type="PIRSR" id="PIRSR600823-4"/>
    </source>
</evidence>
<comment type="similarity">
    <text evidence="18">Belongs to the peroxidase family. Classical plant (class III) peroxidase subfamily.</text>
</comment>
<dbReference type="HOGENOM" id="CLU_010543_0_1_1"/>
<feature type="binding site" evidence="15">
    <location>
        <position position="88"/>
    </location>
    <ligand>
        <name>Ca(2+)</name>
        <dbReference type="ChEBI" id="CHEBI:29108"/>
        <label>1</label>
    </ligand>
</feature>
<feature type="disulfide bond" evidence="17">
    <location>
        <begin position="35"/>
        <end position="115"/>
    </location>
</feature>